<evidence type="ECO:0000256" key="2">
    <source>
        <dbReference type="ARBA" id="ARBA00007441"/>
    </source>
</evidence>
<evidence type="ECO:0000256" key="6">
    <source>
        <dbReference type="SAM" id="MobiDB-lite"/>
    </source>
</evidence>
<proteinExistence type="inferred from homology"/>
<dbReference type="EMBL" id="AP025592">
    <property type="protein sequence ID" value="BDG08872.1"/>
    <property type="molecule type" value="Genomic_DNA"/>
</dbReference>
<name>A0ABN6NA90_9BACT</name>
<dbReference type="InterPro" id="IPR015421">
    <property type="entry name" value="PyrdxlP-dep_Trfase_major"/>
</dbReference>
<organism evidence="8 9">
    <name type="scientific">Anaeromyxobacter paludicola</name>
    <dbReference type="NCBI Taxonomy" id="2918171"/>
    <lineage>
        <taxon>Bacteria</taxon>
        <taxon>Pseudomonadati</taxon>
        <taxon>Myxococcota</taxon>
        <taxon>Myxococcia</taxon>
        <taxon>Myxococcales</taxon>
        <taxon>Cystobacterineae</taxon>
        <taxon>Anaeromyxobacteraceae</taxon>
        <taxon>Anaeromyxobacter</taxon>
    </lineage>
</organism>
<comment type="cofactor">
    <cofactor evidence="1">
        <name>pyridoxal 5'-phosphate</name>
        <dbReference type="ChEBI" id="CHEBI:597326"/>
    </cofactor>
</comment>
<evidence type="ECO:0000256" key="4">
    <source>
        <dbReference type="ARBA" id="ARBA00022679"/>
    </source>
</evidence>
<dbReference type="Proteomes" id="UP001162734">
    <property type="component" value="Chromosome"/>
</dbReference>
<dbReference type="InterPro" id="IPR004839">
    <property type="entry name" value="Aminotransferase_I/II_large"/>
</dbReference>
<evidence type="ECO:0000259" key="7">
    <source>
        <dbReference type="Pfam" id="PF00155"/>
    </source>
</evidence>
<dbReference type="CDD" id="cd00609">
    <property type="entry name" value="AAT_like"/>
    <property type="match status" value="1"/>
</dbReference>
<protein>
    <recommendedName>
        <fullName evidence="7">Aminotransferase class I/classII large domain-containing protein</fullName>
    </recommendedName>
</protein>
<reference evidence="9" key="1">
    <citation type="journal article" date="2022" name="Int. J. Syst. Evol. Microbiol.">
        <title>Anaeromyxobacter oryzae sp. nov., Anaeromyxobacter diazotrophicus sp. nov. and Anaeromyxobacter paludicola sp. nov., isolated from paddy soils.</title>
        <authorList>
            <person name="Itoh H."/>
            <person name="Xu Z."/>
            <person name="Mise K."/>
            <person name="Masuda Y."/>
            <person name="Ushijima N."/>
            <person name="Hayakawa C."/>
            <person name="Shiratori Y."/>
            <person name="Senoo K."/>
        </authorList>
    </citation>
    <scope>NUCLEOTIDE SEQUENCE [LARGE SCALE GENOMIC DNA]</scope>
    <source>
        <strain evidence="9">Red630</strain>
    </source>
</reference>
<feature type="region of interest" description="Disordered" evidence="6">
    <location>
        <begin position="1"/>
        <end position="26"/>
    </location>
</feature>
<accession>A0ABN6NA90</accession>
<evidence type="ECO:0000256" key="3">
    <source>
        <dbReference type="ARBA" id="ARBA00022576"/>
    </source>
</evidence>
<dbReference type="Pfam" id="PF00155">
    <property type="entry name" value="Aminotran_1_2"/>
    <property type="match status" value="1"/>
</dbReference>
<comment type="similarity">
    <text evidence="2">Belongs to the class-I pyridoxal-phosphate-dependent aminotransferase family.</text>
</comment>
<dbReference type="PANTHER" id="PTHR46383:SF1">
    <property type="entry name" value="ASPARTATE AMINOTRANSFERASE"/>
    <property type="match status" value="1"/>
</dbReference>
<dbReference type="Gene3D" id="3.40.640.10">
    <property type="entry name" value="Type I PLP-dependent aspartate aminotransferase-like (Major domain)"/>
    <property type="match status" value="1"/>
</dbReference>
<keyword evidence="4" id="KW-0808">Transferase</keyword>
<dbReference type="PANTHER" id="PTHR46383">
    <property type="entry name" value="ASPARTATE AMINOTRANSFERASE"/>
    <property type="match status" value="1"/>
</dbReference>
<gene>
    <name evidence="8" type="ORF">AMPC_19850</name>
</gene>
<keyword evidence="9" id="KW-1185">Reference proteome</keyword>
<keyword evidence="5" id="KW-0663">Pyridoxal phosphate</keyword>
<dbReference type="SUPFAM" id="SSF53383">
    <property type="entry name" value="PLP-dependent transferases"/>
    <property type="match status" value="1"/>
</dbReference>
<evidence type="ECO:0000313" key="8">
    <source>
        <dbReference type="EMBL" id="BDG08872.1"/>
    </source>
</evidence>
<dbReference type="InterPro" id="IPR050596">
    <property type="entry name" value="AspAT/PAT-like"/>
</dbReference>
<keyword evidence="3" id="KW-0032">Aminotransferase</keyword>
<evidence type="ECO:0000256" key="1">
    <source>
        <dbReference type="ARBA" id="ARBA00001933"/>
    </source>
</evidence>
<dbReference type="InterPro" id="IPR015424">
    <property type="entry name" value="PyrdxlP-dep_Trfase"/>
</dbReference>
<sequence>MAQHIEGDLGHGGPLAGARDPRREELDRALARARGGARPLLDLADDDPARCGLRWDPEELREVLDAARAEPRWEGLREAQEAVAGYLAGRGAAVSPDRVRFAASPAAALALAVTAARPDPAREEVLCPVPAFALELPEHVRPRPYPLRYDGAWRIDRRALARGITGRTGAVVLGSPAEPTGAVPDREDLALLEDLCRRAEAALVADERRADEALAPGPSVAGLRGCLAFHLGSLAGACGNPGTDIAWIAAAGPEALAEAALARAAAVPGPAPDPVARRAVPALLGRRERFALALRERLSRNRAALATAALREAPWTLLQGGGGRWAVLQIGAAQDEHALCLELLDRGVRVLPGYLFGFAGNGFLAVSLLLDPQRFRAGLEVLEEQLRDGLLG</sequence>
<evidence type="ECO:0000313" key="9">
    <source>
        <dbReference type="Proteomes" id="UP001162734"/>
    </source>
</evidence>
<dbReference type="Gene3D" id="3.90.1150.10">
    <property type="entry name" value="Aspartate Aminotransferase, domain 1"/>
    <property type="match status" value="1"/>
</dbReference>
<feature type="domain" description="Aminotransferase class I/classII large" evidence="7">
    <location>
        <begin position="71"/>
        <end position="374"/>
    </location>
</feature>
<dbReference type="RefSeq" id="WP_248346161.1">
    <property type="nucleotide sequence ID" value="NZ_AP025592.1"/>
</dbReference>
<evidence type="ECO:0000256" key="5">
    <source>
        <dbReference type="ARBA" id="ARBA00022898"/>
    </source>
</evidence>
<dbReference type="InterPro" id="IPR015422">
    <property type="entry name" value="PyrdxlP-dep_Trfase_small"/>
</dbReference>